<dbReference type="AlphaFoldDB" id="A0A316YWT8"/>
<dbReference type="PANTHER" id="PTHR35848">
    <property type="entry name" value="OXALATE-BINDING PROTEIN"/>
    <property type="match status" value="1"/>
</dbReference>
<sequence>MPGVKQQVEIVKAADVGKASTGQTEGMIRKAALVGCSDKICSSVMVAEPKSSSAIHHHGEQDTVVYALSGKGSIVYGPDASQRRDLSPGDHCLIPAFVEHQEINDSDGPVTWVIVRSPGPHPIVENLEGWGSSK</sequence>
<proteinExistence type="predicted"/>
<dbReference type="InterPro" id="IPR011051">
    <property type="entry name" value="RmlC_Cupin_sf"/>
</dbReference>
<name>A0A316YWT8_9BASI</name>
<dbReference type="RefSeq" id="XP_025380704.1">
    <property type="nucleotide sequence ID" value="XM_025520536.1"/>
</dbReference>
<dbReference type="GeneID" id="37042452"/>
<keyword evidence="1" id="KW-0479">Metal-binding</keyword>
<protein>
    <submittedName>
        <fullName evidence="3">RmlC-like cupin</fullName>
    </submittedName>
</protein>
<dbReference type="SUPFAM" id="SSF51182">
    <property type="entry name" value="RmlC-like cupins"/>
    <property type="match status" value="1"/>
</dbReference>
<evidence type="ECO:0000256" key="1">
    <source>
        <dbReference type="ARBA" id="ARBA00022723"/>
    </source>
</evidence>
<gene>
    <name evidence="3" type="ORF">FA10DRAFT_264145</name>
</gene>
<dbReference type="GO" id="GO:0046872">
    <property type="term" value="F:metal ion binding"/>
    <property type="evidence" value="ECO:0007669"/>
    <property type="project" value="UniProtKB-KW"/>
</dbReference>
<dbReference type="InterPro" id="IPR013096">
    <property type="entry name" value="Cupin_2"/>
</dbReference>
<feature type="domain" description="Cupin type-2" evidence="2">
    <location>
        <begin position="44"/>
        <end position="115"/>
    </location>
</feature>
<dbReference type="Gene3D" id="2.60.120.10">
    <property type="entry name" value="Jelly Rolls"/>
    <property type="match status" value="1"/>
</dbReference>
<evidence type="ECO:0000313" key="3">
    <source>
        <dbReference type="EMBL" id="PWN93506.1"/>
    </source>
</evidence>
<dbReference type="OrthoDB" id="3511549at2759"/>
<organism evidence="3 4">
    <name type="scientific">Acaromyces ingoldii</name>
    <dbReference type="NCBI Taxonomy" id="215250"/>
    <lineage>
        <taxon>Eukaryota</taxon>
        <taxon>Fungi</taxon>
        <taxon>Dikarya</taxon>
        <taxon>Basidiomycota</taxon>
        <taxon>Ustilaginomycotina</taxon>
        <taxon>Exobasidiomycetes</taxon>
        <taxon>Exobasidiales</taxon>
        <taxon>Cryptobasidiaceae</taxon>
        <taxon>Acaromyces</taxon>
    </lineage>
</organism>
<dbReference type="Proteomes" id="UP000245768">
    <property type="component" value="Unassembled WGS sequence"/>
</dbReference>
<dbReference type="Pfam" id="PF07883">
    <property type="entry name" value="Cupin_2"/>
    <property type="match status" value="1"/>
</dbReference>
<reference evidence="3 4" key="1">
    <citation type="journal article" date="2018" name="Mol. Biol. Evol.">
        <title>Broad Genomic Sampling Reveals a Smut Pathogenic Ancestry of the Fungal Clade Ustilaginomycotina.</title>
        <authorList>
            <person name="Kijpornyongpan T."/>
            <person name="Mondo S.J."/>
            <person name="Barry K."/>
            <person name="Sandor L."/>
            <person name="Lee J."/>
            <person name="Lipzen A."/>
            <person name="Pangilinan J."/>
            <person name="LaButti K."/>
            <person name="Hainaut M."/>
            <person name="Henrissat B."/>
            <person name="Grigoriev I.V."/>
            <person name="Spatafora J.W."/>
            <person name="Aime M.C."/>
        </authorList>
    </citation>
    <scope>NUCLEOTIDE SEQUENCE [LARGE SCALE GENOMIC DNA]</scope>
    <source>
        <strain evidence="3 4">MCA 4198</strain>
    </source>
</reference>
<dbReference type="InterPro" id="IPR051610">
    <property type="entry name" value="GPI/OXD"/>
</dbReference>
<evidence type="ECO:0000259" key="2">
    <source>
        <dbReference type="Pfam" id="PF07883"/>
    </source>
</evidence>
<evidence type="ECO:0000313" key="4">
    <source>
        <dbReference type="Proteomes" id="UP000245768"/>
    </source>
</evidence>
<dbReference type="InParanoid" id="A0A316YWT8"/>
<dbReference type="EMBL" id="KZ819634">
    <property type="protein sequence ID" value="PWN93506.1"/>
    <property type="molecule type" value="Genomic_DNA"/>
</dbReference>
<keyword evidence="4" id="KW-1185">Reference proteome</keyword>
<accession>A0A316YWT8</accession>
<dbReference type="InterPro" id="IPR014710">
    <property type="entry name" value="RmlC-like_jellyroll"/>
</dbReference>